<dbReference type="RefSeq" id="WP_149083232.1">
    <property type="nucleotide sequence ID" value="NZ_VTAW01000072.1"/>
</dbReference>
<proteinExistence type="predicted"/>
<dbReference type="Pfam" id="PF18545">
    <property type="entry name" value="HalOD1"/>
    <property type="match status" value="1"/>
</dbReference>
<dbReference type="AlphaFoldDB" id="A0A5D5AHD8"/>
<protein>
    <recommendedName>
        <fullName evidence="1">Halobacterial output domain-containing protein</fullName>
    </recommendedName>
</protein>
<keyword evidence="3" id="KW-1185">Reference proteome</keyword>
<name>A0A5D5AHD8_9EURY</name>
<evidence type="ECO:0000313" key="3">
    <source>
        <dbReference type="Proteomes" id="UP000324104"/>
    </source>
</evidence>
<dbReference type="Proteomes" id="UP000324104">
    <property type="component" value="Unassembled WGS sequence"/>
</dbReference>
<gene>
    <name evidence="2" type="ORF">FYC77_19950</name>
</gene>
<evidence type="ECO:0000259" key="1">
    <source>
        <dbReference type="Pfam" id="PF18545"/>
    </source>
</evidence>
<dbReference type="InterPro" id="IPR040624">
    <property type="entry name" value="HalOD1"/>
</dbReference>
<sequence length="80" mass="8629">MCTVPTESVESVGLGVVMAVAEREEITPEELRPLHDVVDPDALDALCTAAEISVTFSYEGYVVTVTADGQVHLEKHSQLE</sequence>
<reference evidence="2 3" key="1">
    <citation type="submission" date="2019-08" db="EMBL/GenBank/DDBJ databases">
        <title>Archaea genome.</title>
        <authorList>
            <person name="Kajale S."/>
            <person name="Shouche Y."/>
            <person name="Deshpande N."/>
            <person name="Sharma A."/>
        </authorList>
    </citation>
    <scope>NUCLEOTIDE SEQUENCE [LARGE SCALE GENOMIC DNA]</scope>
    <source>
        <strain evidence="2 3">ESP3B_9</strain>
    </source>
</reference>
<feature type="domain" description="Halobacterial output" evidence="1">
    <location>
        <begin position="10"/>
        <end position="73"/>
    </location>
</feature>
<organism evidence="2 3">
    <name type="scientific">Natrialba swarupiae</name>
    <dbReference type="NCBI Taxonomy" id="2448032"/>
    <lineage>
        <taxon>Archaea</taxon>
        <taxon>Methanobacteriati</taxon>
        <taxon>Methanobacteriota</taxon>
        <taxon>Stenosarchaea group</taxon>
        <taxon>Halobacteria</taxon>
        <taxon>Halobacteriales</taxon>
        <taxon>Natrialbaceae</taxon>
        <taxon>Natrialba</taxon>
    </lineage>
</organism>
<accession>A0A5D5AHD8</accession>
<dbReference type="EMBL" id="VTAW01000072">
    <property type="protein sequence ID" value="TYT60247.1"/>
    <property type="molecule type" value="Genomic_DNA"/>
</dbReference>
<comment type="caution">
    <text evidence="2">The sequence shown here is derived from an EMBL/GenBank/DDBJ whole genome shotgun (WGS) entry which is preliminary data.</text>
</comment>
<evidence type="ECO:0000313" key="2">
    <source>
        <dbReference type="EMBL" id="TYT60247.1"/>
    </source>
</evidence>